<reference evidence="1 2" key="1">
    <citation type="submission" date="2019-05" db="EMBL/GenBank/DDBJ databases">
        <title>Another draft genome of Portunus trituberculatus and its Hox gene families provides insights of decapod evolution.</title>
        <authorList>
            <person name="Jeong J.-H."/>
            <person name="Song I."/>
            <person name="Kim S."/>
            <person name="Choi T."/>
            <person name="Kim D."/>
            <person name="Ryu S."/>
            <person name="Kim W."/>
        </authorList>
    </citation>
    <scope>NUCLEOTIDE SEQUENCE [LARGE SCALE GENOMIC DNA]</scope>
    <source>
        <tissue evidence="1">Muscle</tissue>
    </source>
</reference>
<dbReference type="EMBL" id="VSRR010000352">
    <property type="protein sequence ID" value="MPC14432.1"/>
    <property type="molecule type" value="Genomic_DNA"/>
</dbReference>
<dbReference type="AlphaFoldDB" id="A0A5B7CXI2"/>
<keyword evidence="2" id="KW-1185">Reference proteome</keyword>
<accession>A0A5B7CXI2</accession>
<sequence length="40" mass="4541">MEVRHRCSRCCLRVTSHRGFPAITLPSAACRVKYFSSNIS</sequence>
<name>A0A5B7CXI2_PORTR</name>
<evidence type="ECO:0000313" key="2">
    <source>
        <dbReference type="Proteomes" id="UP000324222"/>
    </source>
</evidence>
<gene>
    <name evidence="1" type="ORF">E2C01_007198</name>
</gene>
<dbReference type="Proteomes" id="UP000324222">
    <property type="component" value="Unassembled WGS sequence"/>
</dbReference>
<proteinExistence type="predicted"/>
<evidence type="ECO:0000313" key="1">
    <source>
        <dbReference type="EMBL" id="MPC14432.1"/>
    </source>
</evidence>
<comment type="caution">
    <text evidence="1">The sequence shown here is derived from an EMBL/GenBank/DDBJ whole genome shotgun (WGS) entry which is preliminary data.</text>
</comment>
<protein>
    <submittedName>
        <fullName evidence="1">Uncharacterized protein</fullName>
    </submittedName>
</protein>
<organism evidence="1 2">
    <name type="scientific">Portunus trituberculatus</name>
    <name type="common">Swimming crab</name>
    <name type="synonym">Neptunus trituberculatus</name>
    <dbReference type="NCBI Taxonomy" id="210409"/>
    <lineage>
        <taxon>Eukaryota</taxon>
        <taxon>Metazoa</taxon>
        <taxon>Ecdysozoa</taxon>
        <taxon>Arthropoda</taxon>
        <taxon>Crustacea</taxon>
        <taxon>Multicrustacea</taxon>
        <taxon>Malacostraca</taxon>
        <taxon>Eumalacostraca</taxon>
        <taxon>Eucarida</taxon>
        <taxon>Decapoda</taxon>
        <taxon>Pleocyemata</taxon>
        <taxon>Brachyura</taxon>
        <taxon>Eubrachyura</taxon>
        <taxon>Portunoidea</taxon>
        <taxon>Portunidae</taxon>
        <taxon>Portuninae</taxon>
        <taxon>Portunus</taxon>
    </lineage>
</organism>